<evidence type="ECO:0000256" key="1">
    <source>
        <dbReference type="SAM" id="Phobius"/>
    </source>
</evidence>
<sequence>MKNNEVIQVKSRMFFRIWLFLATGGAFIAGMWLVSEALTFQSKYALLYLGVGLMAIVYGLITLFMAFPAFTSRGNVIFSVKTGPDGEIFSRKRSVRFPEIKRMYMGRHRYSLKGIFFEDIIIEKIDGKVVRLPTWNIIAHPLFFEAVECYILPHLKEEAKSNWISQFTEVQRNAYLKEFENNPKL</sequence>
<feature type="transmembrane region" description="Helical" evidence="1">
    <location>
        <begin position="13"/>
        <end position="34"/>
    </location>
</feature>
<dbReference type="AlphaFoldDB" id="A0A6H0WI81"/>
<feature type="transmembrane region" description="Helical" evidence="1">
    <location>
        <begin position="46"/>
        <end position="70"/>
    </location>
</feature>
<protein>
    <submittedName>
        <fullName evidence="2">YfjD family protein</fullName>
    </submittedName>
</protein>
<keyword evidence="3" id="KW-1185">Reference proteome</keyword>
<dbReference type="EMBL" id="CP048852">
    <property type="protein sequence ID" value="QIW79076.1"/>
    <property type="molecule type" value="Genomic_DNA"/>
</dbReference>
<dbReference type="RefSeq" id="WP_167871882.1">
    <property type="nucleotide sequence ID" value="NZ_CP048852.1"/>
</dbReference>
<name>A0A6H0WI81_9BACI</name>
<keyword evidence="1" id="KW-1133">Transmembrane helix</keyword>
<keyword evidence="1" id="KW-0472">Membrane</keyword>
<dbReference type="KEGG" id="bteq:G4P54_04260"/>
<gene>
    <name evidence="2" type="ORF">G4P54_04260</name>
</gene>
<dbReference type="InterPro" id="IPR035324">
    <property type="entry name" value="DUF5381"/>
</dbReference>
<dbReference type="Pfam" id="PF17353">
    <property type="entry name" value="DUF5381"/>
    <property type="match status" value="1"/>
</dbReference>
<reference evidence="2 3" key="1">
    <citation type="submission" date="2020-02" db="EMBL/GenBank/DDBJ databases">
        <title>Genome sequencing, annotation and comparative genomic analysis of Bacillus tequilensis EA-CB0015, an effective biological control agent against Pseudocercospora fijiensis in banana plants.</title>
        <authorList>
            <person name="Cuellar-Gaviria T.Z."/>
            <person name="Ju K.-S."/>
            <person name="Villegas-Escobar V."/>
        </authorList>
    </citation>
    <scope>NUCLEOTIDE SEQUENCE [LARGE SCALE GENOMIC DNA]</scope>
    <source>
        <strain evidence="2 3">EA-CB0015</strain>
    </source>
</reference>
<evidence type="ECO:0000313" key="2">
    <source>
        <dbReference type="EMBL" id="QIW79076.1"/>
    </source>
</evidence>
<evidence type="ECO:0000313" key="3">
    <source>
        <dbReference type="Proteomes" id="UP000501914"/>
    </source>
</evidence>
<keyword evidence="1" id="KW-0812">Transmembrane</keyword>
<dbReference type="Proteomes" id="UP000501914">
    <property type="component" value="Chromosome"/>
</dbReference>
<accession>A0A6H0WI81</accession>
<proteinExistence type="predicted"/>
<organism evidence="2 3">
    <name type="scientific">Bacillus tequilensis</name>
    <dbReference type="NCBI Taxonomy" id="227866"/>
    <lineage>
        <taxon>Bacteria</taxon>
        <taxon>Bacillati</taxon>
        <taxon>Bacillota</taxon>
        <taxon>Bacilli</taxon>
        <taxon>Bacillales</taxon>
        <taxon>Bacillaceae</taxon>
        <taxon>Bacillus</taxon>
    </lineage>
</organism>